<dbReference type="GO" id="GO:0015074">
    <property type="term" value="P:DNA integration"/>
    <property type="evidence" value="ECO:0007669"/>
    <property type="project" value="InterPro"/>
</dbReference>
<accession>A0A097IHT1</accession>
<evidence type="ECO:0000313" key="4">
    <source>
        <dbReference type="Proteomes" id="UP000029914"/>
    </source>
</evidence>
<dbReference type="HOGENOM" id="CLU_027402_4_3_11"/>
<dbReference type="Gene3D" id="3.30.420.10">
    <property type="entry name" value="Ribonuclease H-like superfamily/Ribonuclease H"/>
    <property type="match status" value="1"/>
</dbReference>
<keyword evidence="4" id="KW-1185">Reference proteome</keyword>
<evidence type="ECO:0000313" key="3">
    <source>
        <dbReference type="EMBL" id="AIT61702.1"/>
    </source>
</evidence>
<dbReference type="PANTHER" id="PTHR46889">
    <property type="entry name" value="TRANSPOSASE INSF FOR INSERTION SEQUENCE IS3B-RELATED"/>
    <property type="match status" value="1"/>
</dbReference>
<dbReference type="AlphaFoldDB" id="A0A097IHT1"/>
<feature type="domain" description="Integrase catalytic" evidence="2">
    <location>
        <begin position="103"/>
        <end position="265"/>
    </location>
</feature>
<dbReference type="InterPro" id="IPR048020">
    <property type="entry name" value="Transpos_IS3"/>
</dbReference>
<dbReference type="Pfam" id="PF13333">
    <property type="entry name" value="rve_2"/>
    <property type="match status" value="1"/>
</dbReference>
<dbReference type="InterPro" id="IPR012337">
    <property type="entry name" value="RNaseH-like_sf"/>
</dbReference>
<reference evidence="3 4" key="1">
    <citation type="submission" date="2013-09" db="EMBL/GenBank/DDBJ databases">
        <title>Complete genome sequence of Corynebacterium doosanense CAU 212(T) (=DSM 45436(T)), isolated from activated sludge.</title>
        <authorList>
            <person name="Schaffert L."/>
            <person name="Albersmeier A."/>
            <person name="Kalinowski J."/>
            <person name="Ruckert C."/>
        </authorList>
    </citation>
    <scope>NUCLEOTIDE SEQUENCE [LARGE SCALE GENOMIC DNA]</scope>
    <source>
        <strain evidence="3 4">CAU 212</strain>
    </source>
</reference>
<dbReference type="NCBIfam" id="NF033516">
    <property type="entry name" value="transpos_IS3"/>
    <property type="match status" value="1"/>
</dbReference>
<dbReference type="GO" id="GO:0003676">
    <property type="term" value="F:nucleic acid binding"/>
    <property type="evidence" value="ECO:0007669"/>
    <property type="project" value="InterPro"/>
</dbReference>
<dbReference type="eggNOG" id="COG2801">
    <property type="taxonomic scope" value="Bacteria"/>
</dbReference>
<dbReference type="PANTHER" id="PTHR46889:SF4">
    <property type="entry name" value="TRANSPOSASE INSO FOR INSERTION SEQUENCE ELEMENT IS911B-RELATED"/>
    <property type="match status" value="1"/>
</dbReference>
<dbReference type="InterPro" id="IPR050900">
    <property type="entry name" value="Transposase_IS3/IS150/IS904"/>
</dbReference>
<dbReference type="Pfam" id="PF13276">
    <property type="entry name" value="HTH_21"/>
    <property type="match status" value="1"/>
</dbReference>
<dbReference type="SUPFAM" id="SSF53098">
    <property type="entry name" value="Ribonuclease H-like"/>
    <property type="match status" value="1"/>
</dbReference>
<protein>
    <submittedName>
        <fullName evidence="3">Integrase</fullName>
    </submittedName>
</protein>
<proteinExistence type="predicted"/>
<dbReference type="PROSITE" id="PS50994">
    <property type="entry name" value="INTEGRASE"/>
    <property type="match status" value="1"/>
</dbReference>
<name>A0A097IHT1_9CORY</name>
<dbReference type="KEGG" id="cdo:CDOO_10805"/>
<evidence type="ECO:0000259" key="2">
    <source>
        <dbReference type="PROSITE" id="PS50994"/>
    </source>
</evidence>
<dbReference type="Proteomes" id="UP000029914">
    <property type="component" value="Chromosome"/>
</dbReference>
<dbReference type="InterPro" id="IPR001584">
    <property type="entry name" value="Integrase_cat-core"/>
</dbReference>
<dbReference type="InterPro" id="IPR036397">
    <property type="entry name" value="RNaseH_sf"/>
</dbReference>
<comment type="function">
    <text evidence="1">Involved in the transposition of the insertion sequence.</text>
</comment>
<organism evidence="3 4">
    <name type="scientific">Corynebacterium doosanense CAU 212 = DSM 45436</name>
    <dbReference type="NCBI Taxonomy" id="558173"/>
    <lineage>
        <taxon>Bacteria</taxon>
        <taxon>Bacillati</taxon>
        <taxon>Actinomycetota</taxon>
        <taxon>Actinomycetes</taxon>
        <taxon>Mycobacteriales</taxon>
        <taxon>Corynebacteriaceae</taxon>
        <taxon>Corynebacterium</taxon>
    </lineage>
</organism>
<dbReference type="Pfam" id="PF00665">
    <property type="entry name" value="rve"/>
    <property type="match status" value="1"/>
</dbReference>
<dbReference type="InterPro" id="IPR025948">
    <property type="entry name" value="HTH-like_dom"/>
</dbReference>
<evidence type="ECO:0000256" key="1">
    <source>
        <dbReference type="ARBA" id="ARBA00002286"/>
    </source>
</evidence>
<gene>
    <name evidence="3" type="ORF">CDOO_10805</name>
</gene>
<dbReference type="EMBL" id="CP006764">
    <property type="protein sequence ID" value="AIT61702.1"/>
    <property type="molecule type" value="Genomic_DNA"/>
</dbReference>
<sequence>MLTVAGMARSTFYYHHARLDSPDRHAELKACITRHFTAAKSRYGYRRIRLMLHQDGSMVSRKTVWKLMNQLGLKSKVRARKAYSSYRGTVSQVCDNVLKRQFTPGTPNAVWVSDVTEFRAGAQKVYLSPILDLYDRSIVSYSTSTSPSTAFTAQSLTAAYQTLTSPATPLVHTDQGFQYQHQVWRRVLAKHGSVQSMSRRGNCHDNAIVENFFGHLKSEMYHGERFETVDHLVEEIGEYIRWYNEDRVQERLKGLTPMQYRNQALQSQPA</sequence>